<feature type="transmembrane region" description="Helical" evidence="1">
    <location>
        <begin position="103"/>
        <end position="122"/>
    </location>
</feature>
<feature type="transmembrane region" description="Helical" evidence="1">
    <location>
        <begin position="271"/>
        <end position="288"/>
    </location>
</feature>
<comment type="caution">
    <text evidence="2">The sequence shown here is derived from an EMBL/GenBank/DDBJ whole genome shotgun (WGS) entry which is preliminary data.</text>
</comment>
<accession>A0A0G0Y7M0</accession>
<reference evidence="2 3" key="1">
    <citation type="journal article" date="2015" name="Nature">
        <title>rRNA introns, odd ribosomes, and small enigmatic genomes across a large radiation of phyla.</title>
        <authorList>
            <person name="Brown C.T."/>
            <person name="Hug L.A."/>
            <person name="Thomas B.C."/>
            <person name="Sharon I."/>
            <person name="Castelle C.J."/>
            <person name="Singh A."/>
            <person name="Wilkins M.J."/>
            <person name="Williams K.H."/>
            <person name="Banfield J.F."/>
        </authorList>
    </citation>
    <scope>NUCLEOTIDE SEQUENCE [LARGE SCALE GENOMIC DNA]</scope>
</reference>
<keyword evidence="1" id="KW-0812">Transmembrane</keyword>
<keyword evidence="1" id="KW-1133">Transmembrane helix</keyword>
<dbReference type="EMBL" id="LCCN01000005">
    <property type="protein sequence ID" value="KKS32737.1"/>
    <property type="molecule type" value="Genomic_DNA"/>
</dbReference>
<feature type="transmembrane region" description="Helical" evidence="1">
    <location>
        <begin position="224"/>
        <end position="241"/>
    </location>
</feature>
<feature type="transmembrane region" description="Helical" evidence="1">
    <location>
        <begin position="308"/>
        <end position="326"/>
    </location>
</feature>
<gene>
    <name evidence="2" type="ORF">UU93_C0005G0045</name>
</gene>
<dbReference type="AlphaFoldDB" id="A0A0G0Y7M0"/>
<sequence>MFSYKFRDDWGKKLQSKEVVQILQMITLLAILLWSVWPMVTNLSRVADIGNDGKLLSWIMSHRGVSFDANVFYPHKNVLAYSDMLKISGLVTWPFVKILGNPGVASGVALVLGQILTGLVLFEWWKKMFGNGWSAVIGVTAFLLSKIRFEYQVHLQMWGMQYWLVGSWLVGSWFTDKKIWKLYLGAILLGLQMWESPLPILFATTVLIVWAIHKPQIPNLKKLLLPLIIFGIIVFPVVRAYKGVSLEFGYERGIREAAQNSISINELWERFWCPGLVVLLGVAIIKLFRNALSDLPLNLRGRRKRELLTLMLIFTIGLVMSMGPVLKWQDKTVKILGKYPVPLPYAAAYYLVPGMNAFRVPSRWLWVVGFAASGLIAAGLGNIHSKKSIVLCLLIGIVGGTKILKTVDLPSFDKIPSVYKWLAGQEVNCVIEVPVYTWGGRGEVIETSRMYYSVFHQKNLVNGYSGFIPPNIYSLAKDLQSQFAYIDQCDVVVHKDETNARGQGNIVYEDEKTVVYSHR</sequence>
<evidence type="ECO:0000313" key="2">
    <source>
        <dbReference type="EMBL" id="KKS32737.1"/>
    </source>
</evidence>
<dbReference type="Proteomes" id="UP000034160">
    <property type="component" value="Unassembled WGS sequence"/>
</dbReference>
<organism evidence="2 3">
    <name type="scientific">Candidatus Amesbacteria bacterium GW2011_GWA2_42_12</name>
    <dbReference type="NCBI Taxonomy" id="1618356"/>
    <lineage>
        <taxon>Bacteria</taxon>
        <taxon>Candidatus Amesiibacteriota</taxon>
    </lineage>
</organism>
<evidence type="ECO:0000313" key="3">
    <source>
        <dbReference type="Proteomes" id="UP000034160"/>
    </source>
</evidence>
<proteinExistence type="predicted"/>
<evidence type="ECO:0000256" key="1">
    <source>
        <dbReference type="SAM" id="Phobius"/>
    </source>
</evidence>
<feature type="transmembrane region" description="Helical" evidence="1">
    <location>
        <begin position="364"/>
        <end position="383"/>
    </location>
</feature>
<evidence type="ECO:0008006" key="4">
    <source>
        <dbReference type="Google" id="ProtNLM"/>
    </source>
</evidence>
<keyword evidence="1" id="KW-0472">Membrane</keyword>
<feature type="transmembrane region" description="Helical" evidence="1">
    <location>
        <begin position="194"/>
        <end position="212"/>
    </location>
</feature>
<dbReference type="STRING" id="1618356.UU93_C0005G0045"/>
<name>A0A0G0Y7M0_9BACT</name>
<protein>
    <recommendedName>
        <fullName evidence="4">Glycosyltransferase RgtA/B/C/D-like domain-containing protein</fullName>
    </recommendedName>
</protein>
<feature type="transmembrane region" description="Helical" evidence="1">
    <location>
        <begin position="128"/>
        <end position="145"/>
    </location>
</feature>
<feature type="transmembrane region" description="Helical" evidence="1">
    <location>
        <begin position="20"/>
        <end position="37"/>
    </location>
</feature>